<dbReference type="Gene3D" id="3.40.50.300">
    <property type="entry name" value="P-loop containing nucleotide triphosphate hydrolases"/>
    <property type="match status" value="1"/>
</dbReference>
<dbReference type="PANTHER" id="PTHR13748">
    <property type="entry name" value="COBW-RELATED"/>
    <property type="match status" value="1"/>
</dbReference>
<dbReference type="EMBL" id="JBHSEF010000011">
    <property type="protein sequence ID" value="MFC4354665.1"/>
    <property type="molecule type" value="Genomic_DNA"/>
</dbReference>
<feature type="domain" description="CobW/HypB/UreG nucleotide-binding" evidence="1">
    <location>
        <begin position="4"/>
        <end position="182"/>
    </location>
</feature>
<accession>A0ABV8UTR2</accession>
<dbReference type="InterPro" id="IPR011629">
    <property type="entry name" value="CobW-like_C"/>
</dbReference>
<keyword evidence="4" id="KW-1185">Reference proteome</keyword>
<dbReference type="InterPro" id="IPR003495">
    <property type="entry name" value="CobW/HypB/UreG_nucleotide-bd"/>
</dbReference>
<dbReference type="SUPFAM" id="SSF52540">
    <property type="entry name" value="P-loop containing nucleoside triphosphate hydrolases"/>
    <property type="match status" value="1"/>
</dbReference>
<dbReference type="SUPFAM" id="SSF90002">
    <property type="entry name" value="Hypothetical protein YjiA, C-terminal domain"/>
    <property type="match status" value="1"/>
</dbReference>
<dbReference type="Pfam" id="PF02492">
    <property type="entry name" value="cobW"/>
    <property type="match status" value="1"/>
</dbReference>
<comment type="caution">
    <text evidence="3">The sequence shown here is derived from an EMBL/GenBank/DDBJ whole genome shotgun (WGS) entry which is preliminary data.</text>
</comment>
<protein>
    <submittedName>
        <fullName evidence="3">CobW family GTP-binding protein</fullName>
    </submittedName>
</protein>
<evidence type="ECO:0000313" key="3">
    <source>
        <dbReference type="EMBL" id="MFC4354665.1"/>
    </source>
</evidence>
<dbReference type="RefSeq" id="WP_378140934.1">
    <property type="nucleotide sequence ID" value="NZ_JBHSEF010000011.1"/>
</dbReference>
<organism evidence="3 4">
    <name type="scientific">Chryseomicrobium palamuruense</name>
    <dbReference type="NCBI Taxonomy" id="682973"/>
    <lineage>
        <taxon>Bacteria</taxon>
        <taxon>Bacillati</taxon>
        <taxon>Bacillota</taxon>
        <taxon>Bacilli</taxon>
        <taxon>Bacillales</taxon>
        <taxon>Caryophanaceae</taxon>
        <taxon>Chryseomicrobium</taxon>
    </lineage>
</organism>
<dbReference type="InterPro" id="IPR051316">
    <property type="entry name" value="Zinc-reg_GTPase_activator"/>
</dbReference>
<feature type="domain" description="CobW C-terminal" evidence="2">
    <location>
        <begin position="231"/>
        <end position="287"/>
    </location>
</feature>
<dbReference type="CDD" id="cd03112">
    <property type="entry name" value="CobW-like"/>
    <property type="match status" value="1"/>
</dbReference>
<dbReference type="InterPro" id="IPR027417">
    <property type="entry name" value="P-loop_NTPase"/>
</dbReference>
<sequence>MKDVYLLSGFLGSGKTTLLKNFIRQLKEKNIKPAILMNELGALGFDSDAVEDDVPLRELLEGCICCSPSEKTEAQLQQILYQEQFDVLLIETTGAAHPVAALDVVLSPLFADYFRFRGIVTVVDSLRFLKRNHLPPQTQTLFIEQIRHAHLLVLNKTDLLPSKKVAEVTFAIQQINPHAQIIETQHANVNIDRIEHLTLTTTSHEKSRIGQELLLGSRLDSLEKEYPQYIVEDWVSALPDSVYRIKGYVQLPSTSHPHLFQYAYGMIQWLQEDVKVKTQLVLIGEQIHNVITLEDFVLLRLYKQLYPTRERAQEMQTIDEVKQAVLEELRDELSHPRVRKTREEKYEQLIKKVQVLDCSLWEERQMIVFLTEILNQSSTDSD</sequence>
<evidence type="ECO:0000259" key="1">
    <source>
        <dbReference type="Pfam" id="PF02492"/>
    </source>
</evidence>
<dbReference type="PANTHER" id="PTHR13748:SF62">
    <property type="entry name" value="COBW DOMAIN-CONTAINING PROTEIN"/>
    <property type="match status" value="1"/>
</dbReference>
<dbReference type="Pfam" id="PF07683">
    <property type="entry name" value="CobW_C"/>
    <property type="match status" value="1"/>
</dbReference>
<dbReference type="Proteomes" id="UP001595733">
    <property type="component" value="Unassembled WGS sequence"/>
</dbReference>
<evidence type="ECO:0000259" key="2">
    <source>
        <dbReference type="Pfam" id="PF07683"/>
    </source>
</evidence>
<gene>
    <name evidence="3" type="ORF">ACFO0S_06160</name>
</gene>
<proteinExistence type="predicted"/>
<evidence type="ECO:0000313" key="4">
    <source>
        <dbReference type="Proteomes" id="UP001595733"/>
    </source>
</evidence>
<reference evidence="4" key="1">
    <citation type="journal article" date="2019" name="Int. J. Syst. Evol. Microbiol.">
        <title>The Global Catalogue of Microorganisms (GCM) 10K type strain sequencing project: providing services to taxonomists for standard genome sequencing and annotation.</title>
        <authorList>
            <consortium name="The Broad Institute Genomics Platform"/>
            <consortium name="The Broad Institute Genome Sequencing Center for Infectious Disease"/>
            <person name="Wu L."/>
            <person name="Ma J."/>
        </authorList>
    </citation>
    <scope>NUCLEOTIDE SEQUENCE [LARGE SCALE GENOMIC DNA]</scope>
    <source>
        <strain evidence="4">CCUG 50353</strain>
    </source>
</reference>
<name>A0ABV8UTR2_9BACL</name>